<dbReference type="AlphaFoldDB" id="A0A1E1LHB3"/>
<feature type="chain" id="PRO_5009447047" evidence="2">
    <location>
        <begin position="26"/>
        <end position="515"/>
    </location>
</feature>
<feature type="signal peptide" evidence="2">
    <location>
        <begin position="1"/>
        <end position="25"/>
    </location>
</feature>
<evidence type="ECO:0000256" key="1">
    <source>
        <dbReference type="SAM" id="MobiDB-lite"/>
    </source>
</evidence>
<accession>A0A1E1LHB3</accession>
<keyword evidence="2" id="KW-0732">Signal</keyword>
<reference evidence="5" key="1">
    <citation type="submission" date="2016-03" db="EMBL/GenBank/DDBJ databases">
        <authorList>
            <person name="Guldener U."/>
        </authorList>
    </citation>
    <scope>NUCLEOTIDE SEQUENCE [LARGE SCALE GENOMIC DNA]</scope>
    <source>
        <strain evidence="5">04CH-RAC-A.6.1</strain>
    </source>
</reference>
<evidence type="ECO:0000259" key="3">
    <source>
        <dbReference type="Pfam" id="PF09362"/>
    </source>
</evidence>
<name>A0A1E1LHB3_9HELO</name>
<feature type="compositionally biased region" description="Basic residues" evidence="1">
    <location>
        <begin position="501"/>
        <end position="515"/>
    </location>
</feature>
<dbReference type="Pfam" id="PF09362">
    <property type="entry name" value="DUF1996"/>
    <property type="match status" value="1"/>
</dbReference>
<dbReference type="Proteomes" id="UP000178912">
    <property type="component" value="Unassembled WGS sequence"/>
</dbReference>
<keyword evidence="5" id="KW-1185">Reference proteome</keyword>
<dbReference type="PANTHER" id="PTHR43662">
    <property type="match status" value="1"/>
</dbReference>
<organism evidence="4 5">
    <name type="scientific">Rhynchosporium agropyri</name>
    <dbReference type="NCBI Taxonomy" id="914238"/>
    <lineage>
        <taxon>Eukaryota</taxon>
        <taxon>Fungi</taxon>
        <taxon>Dikarya</taxon>
        <taxon>Ascomycota</taxon>
        <taxon>Pezizomycotina</taxon>
        <taxon>Leotiomycetes</taxon>
        <taxon>Helotiales</taxon>
        <taxon>Ploettnerulaceae</taxon>
        <taxon>Rhynchosporium</taxon>
    </lineage>
</organism>
<dbReference type="InterPro" id="IPR018535">
    <property type="entry name" value="DUF1996"/>
</dbReference>
<feature type="compositionally biased region" description="Pro residues" evidence="1">
    <location>
        <begin position="435"/>
        <end position="445"/>
    </location>
</feature>
<dbReference type="OrthoDB" id="74764at2759"/>
<feature type="region of interest" description="Disordered" evidence="1">
    <location>
        <begin position="492"/>
        <end position="515"/>
    </location>
</feature>
<evidence type="ECO:0000313" key="4">
    <source>
        <dbReference type="EMBL" id="CZT09903.1"/>
    </source>
</evidence>
<feature type="domain" description="DUF1996" evidence="3">
    <location>
        <begin position="41"/>
        <end position="278"/>
    </location>
</feature>
<sequence>MRVLKIATTLKVALLGSLAFQSVSAFWRMPCRVRTAAARIDPLVNNGSISQHVHAIHGSGGFSATAGYDDLRASDCTSCQVTQDKSAYWHPALYFKSEDGKYYLLVPNANNPKITAFPKGFEMIAGDSNQRNFSYPVPDIEKSLWFGKYAEQPFLRQAAVGFNCLNYKRTPEGTLTRHFLPDKAYLDANCDDGIRFELHFPSCWNGRDRTSHDKKSHVAYPGQVMTGECKEEFPVRLPSLMYEIIWATNAFKGIPGSFILSSGDTTGYGMHGDFMMGWDEGFLQQAIDTCTNPSGKIEDCPLFTIQEEHPTCALTLPPAIAKENVQKNLDTLPGNPVIANGPAYAGGAAAGGAMPPANTGPVVAVPILSYTPGHSLASTEKFVPGGIFAQKVTSTPESEPTPTPYAMNIAAAPPPPPPVNPTTLITSPTRTPTINPTPTPTPKPTVPATTKDGAIFSTEYKTHTGANGVVIVDVILWELDFVTVTDSAAPPATTYQARSEKSKRHIHAHRRGVYA</sequence>
<evidence type="ECO:0000256" key="2">
    <source>
        <dbReference type="SAM" id="SignalP"/>
    </source>
</evidence>
<dbReference type="PANTHER" id="PTHR43662:SF7">
    <property type="entry name" value="DUF1996 DOMAIN-CONTAINING PROTEIN"/>
    <property type="match status" value="1"/>
</dbReference>
<protein>
    <submittedName>
        <fullName evidence="4">Related to glyoxal oxidase</fullName>
    </submittedName>
</protein>
<dbReference type="EMBL" id="FJUX01000121">
    <property type="protein sequence ID" value="CZT09903.1"/>
    <property type="molecule type" value="Genomic_DNA"/>
</dbReference>
<evidence type="ECO:0000313" key="5">
    <source>
        <dbReference type="Proteomes" id="UP000178912"/>
    </source>
</evidence>
<proteinExistence type="predicted"/>
<gene>
    <name evidence="4" type="ORF">RAG0_14503</name>
</gene>
<feature type="region of interest" description="Disordered" evidence="1">
    <location>
        <begin position="429"/>
        <end position="448"/>
    </location>
</feature>